<comment type="caution">
    <text evidence="2">The sequence shown here is derived from an EMBL/GenBank/DDBJ whole genome shotgun (WGS) entry which is preliminary data.</text>
</comment>
<dbReference type="AlphaFoldDB" id="A0A918M7P3"/>
<accession>A0A918M7P3</accession>
<gene>
    <name evidence="2" type="ORF">GCM10010274_56610</name>
</gene>
<sequence>MDRITARAGNSPAGQAAALAADAQSPLKARARNTPAADGRAGPGAYGGGGGGPTGAGPAECGATAGGAGGSGVTGGGGEAGGGGAASLSRPQVMQKRASSGEGVPQCGQFDAMDAPGDGK</sequence>
<evidence type="ECO:0000313" key="2">
    <source>
        <dbReference type="EMBL" id="GGU60423.1"/>
    </source>
</evidence>
<feature type="compositionally biased region" description="Low complexity" evidence="1">
    <location>
        <begin position="1"/>
        <end position="40"/>
    </location>
</feature>
<proteinExistence type="predicted"/>
<evidence type="ECO:0000256" key="1">
    <source>
        <dbReference type="SAM" id="MobiDB-lite"/>
    </source>
</evidence>
<feature type="compositionally biased region" description="Gly residues" evidence="1">
    <location>
        <begin position="64"/>
        <end position="85"/>
    </location>
</feature>
<name>A0A918M7P3_9ACTN</name>
<dbReference type="EMBL" id="BMTP01000018">
    <property type="protein sequence ID" value="GGU60423.1"/>
    <property type="molecule type" value="Genomic_DNA"/>
</dbReference>
<reference evidence="2" key="2">
    <citation type="submission" date="2020-09" db="EMBL/GenBank/DDBJ databases">
        <authorList>
            <person name="Sun Q."/>
            <person name="Ohkuma M."/>
        </authorList>
    </citation>
    <scope>NUCLEOTIDE SEQUENCE</scope>
    <source>
        <strain evidence="2">JCM 4391</strain>
    </source>
</reference>
<keyword evidence="3" id="KW-1185">Reference proteome</keyword>
<feature type="compositionally biased region" description="Gly residues" evidence="1">
    <location>
        <begin position="41"/>
        <end position="55"/>
    </location>
</feature>
<reference evidence="2" key="1">
    <citation type="journal article" date="2014" name="Int. J. Syst. Evol. Microbiol.">
        <title>Complete genome sequence of Corynebacterium casei LMG S-19264T (=DSM 44701T), isolated from a smear-ripened cheese.</title>
        <authorList>
            <consortium name="US DOE Joint Genome Institute (JGI-PGF)"/>
            <person name="Walter F."/>
            <person name="Albersmeier A."/>
            <person name="Kalinowski J."/>
            <person name="Ruckert C."/>
        </authorList>
    </citation>
    <scope>NUCLEOTIDE SEQUENCE</scope>
    <source>
        <strain evidence="2">JCM 4391</strain>
    </source>
</reference>
<dbReference type="Proteomes" id="UP000636661">
    <property type="component" value="Unassembled WGS sequence"/>
</dbReference>
<feature type="region of interest" description="Disordered" evidence="1">
    <location>
        <begin position="1"/>
        <end position="120"/>
    </location>
</feature>
<evidence type="ECO:0000313" key="3">
    <source>
        <dbReference type="Proteomes" id="UP000636661"/>
    </source>
</evidence>
<organism evidence="2 3">
    <name type="scientific">Streptomyces lavendofoliae</name>
    <dbReference type="NCBI Taxonomy" id="67314"/>
    <lineage>
        <taxon>Bacteria</taxon>
        <taxon>Bacillati</taxon>
        <taxon>Actinomycetota</taxon>
        <taxon>Actinomycetes</taxon>
        <taxon>Kitasatosporales</taxon>
        <taxon>Streptomycetaceae</taxon>
        <taxon>Streptomyces</taxon>
    </lineage>
</organism>
<protein>
    <submittedName>
        <fullName evidence="2">Uncharacterized protein</fullName>
    </submittedName>
</protein>